<evidence type="ECO:0000256" key="1">
    <source>
        <dbReference type="ARBA" id="ARBA00008853"/>
    </source>
</evidence>
<dbReference type="OrthoDB" id="2633250at2"/>
<dbReference type="InterPro" id="IPR051262">
    <property type="entry name" value="SMP-30/CGR1_Lactonase"/>
</dbReference>
<feature type="domain" description="SMP-30/Gluconolactonase/LRE-like region" evidence="3">
    <location>
        <begin position="13"/>
        <end position="262"/>
    </location>
</feature>
<dbReference type="AlphaFoldDB" id="A0A495VVG7"/>
<dbReference type="InterPro" id="IPR011042">
    <property type="entry name" value="6-blade_b-propeller_TolB-like"/>
</dbReference>
<comment type="caution">
    <text evidence="4">The sequence shown here is derived from an EMBL/GenBank/DDBJ whole genome shotgun (WGS) entry which is preliminary data.</text>
</comment>
<dbReference type="GO" id="GO:0016787">
    <property type="term" value="F:hydrolase activity"/>
    <property type="evidence" value="ECO:0007669"/>
    <property type="project" value="UniProtKB-KW"/>
</dbReference>
<dbReference type="Gene3D" id="2.120.10.30">
    <property type="entry name" value="TolB, C-terminal domain"/>
    <property type="match status" value="1"/>
</dbReference>
<evidence type="ECO:0000313" key="5">
    <source>
        <dbReference type="Proteomes" id="UP000282084"/>
    </source>
</evidence>
<dbReference type="Proteomes" id="UP000282084">
    <property type="component" value="Unassembled WGS sequence"/>
</dbReference>
<keyword evidence="2" id="KW-0378">Hydrolase</keyword>
<organism evidence="4 5">
    <name type="scientific">Saccharothrix australiensis</name>
    <dbReference type="NCBI Taxonomy" id="2072"/>
    <lineage>
        <taxon>Bacteria</taxon>
        <taxon>Bacillati</taxon>
        <taxon>Actinomycetota</taxon>
        <taxon>Actinomycetes</taxon>
        <taxon>Pseudonocardiales</taxon>
        <taxon>Pseudonocardiaceae</taxon>
        <taxon>Saccharothrix</taxon>
    </lineage>
</organism>
<accession>A0A495VVG7</accession>
<dbReference type="PANTHER" id="PTHR47572">
    <property type="entry name" value="LIPOPROTEIN-RELATED"/>
    <property type="match status" value="1"/>
</dbReference>
<proteinExistence type="inferred from homology"/>
<name>A0A495VVG7_9PSEU</name>
<keyword evidence="5" id="KW-1185">Reference proteome</keyword>
<dbReference type="EMBL" id="RBXO01000001">
    <property type="protein sequence ID" value="RKT53349.1"/>
    <property type="molecule type" value="Genomic_DNA"/>
</dbReference>
<dbReference type="PANTHER" id="PTHR47572:SF4">
    <property type="entry name" value="LACTONASE DRP35"/>
    <property type="match status" value="1"/>
</dbReference>
<evidence type="ECO:0000256" key="2">
    <source>
        <dbReference type="ARBA" id="ARBA00022801"/>
    </source>
</evidence>
<dbReference type="RefSeq" id="WP_121003541.1">
    <property type="nucleotide sequence ID" value="NZ_RBXO01000001.1"/>
</dbReference>
<evidence type="ECO:0000313" key="4">
    <source>
        <dbReference type="EMBL" id="RKT53349.1"/>
    </source>
</evidence>
<evidence type="ECO:0000259" key="3">
    <source>
        <dbReference type="Pfam" id="PF08450"/>
    </source>
</evidence>
<dbReference type="Pfam" id="PF08450">
    <property type="entry name" value="SGL"/>
    <property type="match status" value="1"/>
</dbReference>
<sequence>MADTTVLREGLRFGEGPRHGPDGRLYYSDFYDHEVRALDLDTGDETVVCTVPEQPSGLGWLPDGRLLVVSMKDRSVLRLEGGALVPHADLGGIATFHANDMLVDRAGRAYVGNFGFDLHALLAEGGEQRLLEPGWTAPGTPLALVRPDGTVSTAAEDLKFPNGMGFLGNRQEGRPTLVVAETLAFALTAFDVADDGTLSNRRAWASLRDHYIAPDGIATDDEGGVWVAPALQPYAFRVVEGGEITRRVETSQVCFAVALVGDRLVCCTAPTSQPEVVAADRLGRLEVVRL</sequence>
<comment type="similarity">
    <text evidence="1">Belongs to the SMP-30/CGR1 family.</text>
</comment>
<protein>
    <submittedName>
        <fullName evidence="4">Sugar lactone lactonase YvrE</fullName>
    </submittedName>
</protein>
<reference evidence="4 5" key="1">
    <citation type="submission" date="2018-10" db="EMBL/GenBank/DDBJ databases">
        <title>Sequencing the genomes of 1000 actinobacteria strains.</title>
        <authorList>
            <person name="Klenk H.-P."/>
        </authorList>
    </citation>
    <scope>NUCLEOTIDE SEQUENCE [LARGE SCALE GENOMIC DNA]</scope>
    <source>
        <strain evidence="4 5">DSM 43800</strain>
    </source>
</reference>
<gene>
    <name evidence="4" type="ORF">C8E97_1908</name>
</gene>
<dbReference type="SUPFAM" id="SSF63829">
    <property type="entry name" value="Calcium-dependent phosphotriesterase"/>
    <property type="match status" value="1"/>
</dbReference>
<dbReference type="InterPro" id="IPR013658">
    <property type="entry name" value="SGL"/>
</dbReference>